<organism evidence="1">
    <name type="scientific">Amphimedon queenslandica</name>
    <name type="common">Sponge</name>
    <dbReference type="NCBI Taxonomy" id="400682"/>
    <lineage>
        <taxon>Eukaryota</taxon>
        <taxon>Metazoa</taxon>
        <taxon>Porifera</taxon>
        <taxon>Demospongiae</taxon>
        <taxon>Heteroscleromorpha</taxon>
        <taxon>Haplosclerida</taxon>
        <taxon>Niphatidae</taxon>
        <taxon>Amphimedon</taxon>
    </lineage>
</organism>
<dbReference type="AlphaFoldDB" id="A0A1X7VBG8"/>
<reference evidence="1" key="1">
    <citation type="submission" date="2017-05" db="UniProtKB">
        <authorList>
            <consortium name="EnsemblMetazoa"/>
        </authorList>
    </citation>
    <scope>IDENTIFICATION</scope>
</reference>
<evidence type="ECO:0008006" key="2">
    <source>
        <dbReference type="Google" id="ProtNLM"/>
    </source>
</evidence>
<name>A0A1X7VBG8_AMPQE</name>
<evidence type="ECO:0000313" key="1">
    <source>
        <dbReference type="EnsemblMetazoa" id="Aqu2.1.37328_001"/>
    </source>
</evidence>
<accession>A0A1X7VBG8</accession>
<dbReference type="InParanoid" id="A0A1X7VBG8"/>
<sequence>MNVKEVPIHNRQEHLALLCFPTLFPTGHYGEHHPGKSYPAQTLSFSEYINSRILNIDSRFHRNHSYCLHYYGLKINKALKTGTYNLLKTSRGNVGQTVAEILKKKMC</sequence>
<proteinExistence type="predicted"/>
<dbReference type="EnsemblMetazoa" id="Aqu2.1.37328_001">
    <property type="protein sequence ID" value="Aqu2.1.37328_001"/>
    <property type="gene ID" value="Aqu2.1.37328"/>
</dbReference>
<protein>
    <recommendedName>
        <fullName evidence="2">Helitron helicase-like domain-containing protein</fullName>
    </recommendedName>
</protein>